<reference evidence="1 2" key="1">
    <citation type="journal article" date="2016" name="Appl. Environ. Microbiol.">
        <title>Lack of Overt Genome Reduction in the Bryostatin-Producing Bryozoan Symbiont "Candidatus Endobugula sertula".</title>
        <authorList>
            <person name="Miller I.J."/>
            <person name="Vanee N."/>
            <person name="Fong S.S."/>
            <person name="Lim-Fong G.E."/>
            <person name="Kwan J.C."/>
        </authorList>
    </citation>
    <scope>NUCLEOTIDE SEQUENCE [LARGE SCALE GENOMIC DNA]</scope>
    <source>
        <strain evidence="1">AB1-4</strain>
    </source>
</reference>
<comment type="caution">
    <text evidence="1">The sequence shown here is derived from an EMBL/GenBank/DDBJ whole genome shotgun (WGS) entry which is preliminary data.</text>
</comment>
<dbReference type="EMBL" id="MDLC01000072">
    <property type="protein sequence ID" value="ODS22514.1"/>
    <property type="molecule type" value="Genomic_DNA"/>
</dbReference>
<organism evidence="1 2">
    <name type="scientific">Candidatus Endobugula sertula</name>
    <name type="common">Bugula neritina bacterial symbiont</name>
    <dbReference type="NCBI Taxonomy" id="62101"/>
    <lineage>
        <taxon>Bacteria</taxon>
        <taxon>Pseudomonadati</taxon>
        <taxon>Pseudomonadota</taxon>
        <taxon>Gammaproteobacteria</taxon>
        <taxon>Cellvibrionales</taxon>
        <taxon>Cellvibrionaceae</taxon>
        <taxon>Candidatus Endobugula</taxon>
    </lineage>
</organism>
<evidence type="ECO:0000313" key="2">
    <source>
        <dbReference type="Proteomes" id="UP000242502"/>
    </source>
</evidence>
<sequence>MLSFGYSYPCYSLSSSNGWVLPSFHAKEMLVNEQRFLHQRLVSHTNHSITSIAQTTQTIKQWIDNATAKANKQFTIIRRHSYLQLINHYYPHVQDYIESVPYVNKC</sequence>
<evidence type="ECO:0000313" key="1">
    <source>
        <dbReference type="EMBL" id="ODS22514.1"/>
    </source>
</evidence>
<proteinExistence type="predicted"/>
<protein>
    <submittedName>
        <fullName evidence="1">Uncharacterized protein</fullName>
    </submittedName>
</protein>
<name>A0A1D2QLS0_9GAMM</name>
<gene>
    <name evidence="1" type="ORF">AB835_13820</name>
</gene>
<dbReference type="Proteomes" id="UP000242502">
    <property type="component" value="Unassembled WGS sequence"/>
</dbReference>
<accession>A0A1D2QLS0</accession>
<dbReference type="AlphaFoldDB" id="A0A1D2QLS0"/>